<dbReference type="WBParaSite" id="Hba_10117">
    <property type="protein sequence ID" value="Hba_10117"/>
    <property type="gene ID" value="Hba_10117"/>
</dbReference>
<feature type="chain" id="PRO_5009310939" evidence="2">
    <location>
        <begin position="19"/>
        <end position="234"/>
    </location>
</feature>
<evidence type="ECO:0000313" key="4">
    <source>
        <dbReference type="WBParaSite" id="Hba_10117"/>
    </source>
</evidence>
<proteinExistence type="predicted"/>
<dbReference type="AlphaFoldDB" id="A0A1I7WY47"/>
<dbReference type="Proteomes" id="UP000095283">
    <property type="component" value="Unplaced"/>
</dbReference>
<feature type="transmembrane region" description="Helical" evidence="1">
    <location>
        <begin position="184"/>
        <end position="206"/>
    </location>
</feature>
<feature type="signal peptide" evidence="2">
    <location>
        <begin position="1"/>
        <end position="18"/>
    </location>
</feature>
<sequence>MRSVAVIIFIVLIEFIEARYSTSFVFLTARNIHTGQETQVCANYLQFRQQLIAVTAKQAVTFYLLKKFLVDVLKIYGAKIAILLMEKGRSFVTRWHDYLFSDFYDPYINVTTAIPTFFLYKEVFQEKIMVFMFFNILLVGFGSISVYGCFHALLSNFKCSGPKLCSFVICSRFPELVDFNLDGYGVGLIATFTALTLMKMFIWYGYQLLKDQESGALNGSASVVTEESDLPTQI</sequence>
<feature type="transmembrane region" description="Helical" evidence="1">
    <location>
        <begin position="132"/>
        <end position="154"/>
    </location>
</feature>
<protein>
    <submittedName>
        <fullName evidence="4">Uncharacterized protein</fullName>
    </submittedName>
</protein>
<keyword evidence="2" id="KW-0732">Signal</keyword>
<evidence type="ECO:0000313" key="3">
    <source>
        <dbReference type="Proteomes" id="UP000095283"/>
    </source>
</evidence>
<organism evidence="3 4">
    <name type="scientific">Heterorhabditis bacteriophora</name>
    <name type="common">Entomopathogenic nematode worm</name>
    <dbReference type="NCBI Taxonomy" id="37862"/>
    <lineage>
        <taxon>Eukaryota</taxon>
        <taxon>Metazoa</taxon>
        <taxon>Ecdysozoa</taxon>
        <taxon>Nematoda</taxon>
        <taxon>Chromadorea</taxon>
        <taxon>Rhabditida</taxon>
        <taxon>Rhabditina</taxon>
        <taxon>Rhabditomorpha</taxon>
        <taxon>Strongyloidea</taxon>
        <taxon>Heterorhabditidae</taxon>
        <taxon>Heterorhabditis</taxon>
    </lineage>
</organism>
<name>A0A1I7WY47_HETBA</name>
<evidence type="ECO:0000256" key="1">
    <source>
        <dbReference type="SAM" id="Phobius"/>
    </source>
</evidence>
<accession>A0A1I7WY47</accession>
<keyword evidence="1" id="KW-0472">Membrane</keyword>
<evidence type="ECO:0000256" key="2">
    <source>
        <dbReference type="SAM" id="SignalP"/>
    </source>
</evidence>
<keyword evidence="3" id="KW-1185">Reference proteome</keyword>
<keyword evidence="1" id="KW-1133">Transmembrane helix</keyword>
<reference evidence="4" key="1">
    <citation type="submission" date="2016-11" db="UniProtKB">
        <authorList>
            <consortium name="WormBaseParasite"/>
        </authorList>
    </citation>
    <scope>IDENTIFICATION</scope>
</reference>
<keyword evidence="1" id="KW-0812">Transmembrane</keyword>